<reference evidence="3 4" key="1">
    <citation type="submission" date="2023-01" db="EMBL/GenBank/DDBJ databases">
        <title>Analysis of 21 Apiospora genomes using comparative genomics revels a genus with tremendous synthesis potential of carbohydrate active enzymes and secondary metabolites.</title>
        <authorList>
            <person name="Sorensen T."/>
        </authorList>
    </citation>
    <scope>NUCLEOTIDE SEQUENCE [LARGE SCALE GENOMIC DNA]</scope>
    <source>
        <strain evidence="3 4">CBS 83171</strain>
    </source>
</reference>
<keyword evidence="2" id="KW-0812">Transmembrane</keyword>
<evidence type="ECO:0000313" key="4">
    <source>
        <dbReference type="Proteomes" id="UP001446871"/>
    </source>
</evidence>
<evidence type="ECO:0000256" key="2">
    <source>
        <dbReference type="SAM" id="Phobius"/>
    </source>
</evidence>
<gene>
    <name evidence="3" type="ORF">PG996_007824</name>
</gene>
<dbReference type="Proteomes" id="UP001446871">
    <property type="component" value="Unassembled WGS sequence"/>
</dbReference>
<keyword evidence="4" id="KW-1185">Reference proteome</keyword>
<feature type="region of interest" description="Disordered" evidence="1">
    <location>
        <begin position="402"/>
        <end position="430"/>
    </location>
</feature>
<evidence type="ECO:0000313" key="3">
    <source>
        <dbReference type="EMBL" id="KAK8063172.1"/>
    </source>
</evidence>
<feature type="transmembrane region" description="Helical" evidence="2">
    <location>
        <begin position="1060"/>
        <end position="1086"/>
    </location>
</feature>
<name>A0ABR1UWX8_9PEZI</name>
<accession>A0ABR1UWX8</accession>
<feature type="transmembrane region" description="Helical" evidence="2">
    <location>
        <begin position="1027"/>
        <end position="1048"/>
    </location>
</feature>
<proteinExistence type="predicted"/>
<dbReference type="Pfam" id="PF01544">
    <property type="entry name" value="CorA"/>
    <property type="match status" value="1"/>
</dbReference>
<sequence>MLAVSRSCRETRFLLHARDTVLLYSIGWGFPLEDPAFRDLWAETIEAQSRHDENHEDQWDNALRYALAVAMGCRNQSLNKRTPQELLKTSLRTLLDSSSPNGLFAGQLDGTTKNPICFLREEDRDFHFHCTFEIPYILLLNASKITQPVNENAQKRPNTEVIISTTPTHGYMGAADFFDIRPDRFNIEGNNNLFPPGYQAAGAPGQMLGPFRRPAVFKKRQPFYHLMDSTNIIEIEEEWLYNYPAFLDDRSVSSEAQANVLMMTYLLEGIDLREALRSILSSSHHEGTLLTIVKNDEGLQKALSGSLTDTTQERRRILAQMILHISRDESIRKGATGLIEDPVASQRLREVYELLHPVLLEFEKISEFTPEKADTIHGAMPTATEAPRRALVTQSSTWSNRWLRPGRTQSSPVTAPTPGKATEKVSGPEDPGVAAVEELMEYHEMKERLKTIMRQNIDVFGAIGIKVTAFTDRVAAILDEDSGMLARILLTNKSLYKELRTAISRKVENGSRIRQEIHRYVEILLSSNDNSMHTKQPPDDTGLHLRNARPSSDSNTAIPLGVPDRVDFDNHCGAFVSDTSKKLSSGRGQKAQDSEYNEYAGRIIPNMSLWHDVLKKPREPKKAKKRFVWLPEANPTTALVCFLGSPQVERDPMNLFFDRHSDYELYFFDDTTPHLNTWETELHISFYQILQPGQSQPTGIPKPFRATFLGKDSCELTKASMGFRFFGDFFDRYWTCHFIEYLPSDNSEKLWNFPFDGSNSRSTINGEWRQRKVLELYLFERIVTKVVSSTREIYELVRQELGVGGETFSMVALYLDSDDYFSSSEHWQKCQEALQVIEDQLEHIATEIAKWESRERSRGQEKPRWTRRDERKYSGAIKKRLGACNSIVRDLRRLKADITVRKQLLISRQDQIRNDLSLNSAENIRFFTYVTVVFLPLGFSASIFSMSEVPDGQLIGEMAIVAAIALILTAVALATYGMSRKLPRLSETTVKRSQFVKNNNKKRDIRDDVENSGGPSAATQIAKKKTIWFIGFWLTYAFVEKPLGWVILGLDVMYQPKWNGVSVFSIAVALCLLPYCLLVCVVRVLAYNTMDLARHLWGEFTPAQTHEEEYRCETP</sequence>
<dbReference type="EMBL" id="JAQQWM010000005">
    <property type="protein sequence ID" value="KAK8063172.1"/>
    <property type="molecule type" value="Genomic_DNA"/>
</dbReference>
<keyword evidence="2" id="KW-1133">Transmembrane helix</keyword>
<protein>
    <submittedName>
        <fullName evidence="3">Uncharacterized protein</fullName>
    </submittedName>
</protein>
<comment type="caution">
    <text evidence="3">The sequence shown here is derived from an EMBL/GenBank/DDBJ whole genome shotgun (WGS) entry which is preliminary data.</text>
</comment>
<dbReference type="InterPro" id="IPR002523">
    <property type="entry name" value="MgTranspt_CorA/ZnTranspt_ZntB"/>
</dbReference>
<dbReference type="Gene3D" id="1.20.58.340">
    <property type="entry name" value="Magnesium transport protein CorA, transmembrane region"/>
    <property type="match status" value="1"/>
</dbReference>
<evidence type="ECO:0000256" key="1">
    <source>
        <dbReference type="SAM" id="MobiDB-lite"/>
    </source>
</evidence>
<organism evidence="3 4">
    <name type="scientific">Apiospora saccharicola</name>
    <dbReference type="NCBI Taxonomy" id="335842"/>
    <lineage>
        <taxon>Eukaryota</taxon>
        <taxon>Fungi</taxon>
        <taxon>Dikarya</taxon>
        <taxon>Ascomycota</taxon>
        <taxon>Pezizomycotina</taxon>
        <taxon>Sordariomycetes</taxon>
        <taxon>Xylariomycetidae</taxon>
        <taxon>Amphisphaeriales</taxon>
        <taxon>Apiosporaceae</taxon>
        <taxon>Apiospora</taxon>
    </lineage>
</organism>
<feature type="transmembrane region" description="Helical" evidence="2">
    <location>
        <begin position="958"/>
        <end position="976"/>
    </location>
</feature>
<feature type="region of interest" description="Disordered" evidence="1">
    <location>
        <begin position="528"/>
        <end position="559"/>
    </location>
</feature>
<keyword evidence="2" id="KW-0472">Membrane</keyword>